<dbReference type="EMBL" id="JACHNX010000024">
    <property type="protein sequence ID" value="MBB4611296.1"/>
    <property type="molecule type" value="Genomic_DNA"/>
</dbReference>
<keyword evidence="5" id="KW-1185">Reference proteome</keyword>
<dbReference type="InterPro" id="IPR036709">
    <property type="entry name" value="Autotransporte_beta_dom_sf"/>
</dbReference>
<evidence type="ECO:0000313" key="4">
    <source>
        <dbReference type="EMBL" id="MBN3557324.1"/>
    </source>
</evidence>
<dbReference type="Gene3D" id="2.160.20.160">
    <property type="match status" value="2"/>
</dbReference>
<dbReference type="SMART" id="SM00869">
    <property type="entry name" value="Autotransporter"/>
    <property type="match status" value="1"/>
</dbReference>
<evidence type="ECO:0000313" key="5">
    <source>
        <dbReference type="Proteomes" id="UP000584663"/>
    </source>
</evidence>
<protein>
    <submittedName>
        <fullName evidence="4">Autotransporter outer membrane beta-barrel domain-containing protein</fullName>
    </submittedName>
</protein>
<gene>
    <name evidence="3" type="ORF">GGQ89_003543</name>
    <name evidence="4" type="ORF">JYA60_03645</name>
</gene>
<organism evidence="4 6">
    <name type="scientific">Sphingomonas yabuuchiae</name>
    <dbReference type="NCBI Taxonomy" id="172044"/>
    <lineage>
        <taxon>Bacteria</taxon>
        <taxon>Pseudomonadati</taxon>
        <taxon>Pseudomonadota</taxon>
        <taxon>Alphaproteobacteria</taxon>
        <taxon>Sphingomonadales</taxon>
        <taxon>Sphingomonadaceae</taxon>
        <taxon>Sphingomonas</taxon>
    </lineage>
</organism>
<evidence type="ECO:0000313" key="3">
    <source>
        <dbReference type="EMBL" id="MBB4611296.1"/>
    </source>
</evidence>
<dbReference type="Proteomes" id="UP000584663">
    <property type="component" value="Unassembled WGS sequence"/>
</dbReference>
<reference evidence="4" key="2">
    <citation type="submission" date="2021-01" db="EMBL/GenBank/DDBJ databases">
        <title>Genome Sequencing of Type Strains.</title>
        <authorList>
            <person name="Lemaire J.F."/>
            <person name="Inderbitzin P."/>
            <person name="Collins S.B."/>
            <person name="Wespe N."/>
            <person name="Knight-Connoni V."/>
        </authorList>
    </citation>
    <scope>NUCLEOTIDE SEQUENCE</scope>
    <source>
        <strain evidence="4">DSM 14562</strain>
    </source>
</reference>
<reference evidence="3 5" key="1">
    <citation type="submission" date="2020-08" db="EMBL/GenBank/DDBJ databases">
        <title>Genomic Encyclopedia of Type Strains, Phase IV (KMG-IV): sequencing the most valuable type-strain genomes for metagenomic binning, comparative biology and taxonomic classification.</title>
        <authorList>
            <person name="Goeker M."/>
        </authorList>
    </citation>
    <scope>NUCLEOTIDE SEQUENCE [LARGE SCALE GENOMIC DNA]</scope>
    <source>
        <strain evidence="3 5">DSM 14562</strain>
    </source>
</reference>
<dbReference type="RefSeq" id="WP_206362699.1">
    <property type="nucleotide sequence ID" value="NZ_JACHNX010000024.1"/>
</dbReference>
<feature type="domain" description="Autotransporter" evidence="2">
    <location>
        <begin position="2199"/>
        <end position="2478"/>
    </location>
</feature>
<feature type="chain" id="PRO_5041407633" evidence="1">
    <location>
        <begin position="34"/>
        <end position="2478"/>
    </location>
</feature>
<evidence type="ECO:0000259" key="2">
    <source>
        <dbReference type="PROSITE" id="PS51208"/>
    </source>
</evidence>
<dbReference type="SUPFAM" id="SSF103515">
    <property type="entry name" value="Autotransporter"/>
    <property type="match status" value="1"/>
</dbReference>
<evidence type="ECO:0000313" key="6">
    <source>
        <dbReference type="Proteomes" id="UP000704529"/>
    </source>
</evidence>
<accession>A0AA41DBX4</accession>
<dbReference type="PROSITE" id="PS51208">
    <property type="entry name" value="AUTOTRANSPORTER"/>
    <property type="match status" value="1"/>
</dbReference>
<sequence length="2478" mass="244711">MVKALSRGRQVKARALESSAILVALMVAGAAFAQCTPDPTQANATTTCTGTDSNGLVVTTSASTVNVAAGASVTNTGAPAIRYAIPVSNSSYAYSTLTVGGRVDGGNQTGVQLLRQSSSNGYGSLNLSMTVAAGGSVSGANGVVIGQTGTDYGQTTATIDNNGTISGTGTGTNGYALLSTNQNYAGFQSITNRAGGTIGAISGSIGTLTNAGTIDGGSRSAIDSGATYSSAVYGSGWTNSGTISNNSTAATLANYRGSTLTNSGTISNAGTGAVIVAPSGNSLSLVNQAGGRIATAGTTAIQGDSGINLVNSGTVVGDIVSTAGQFSYSSTIDNAAGTITGNVRFGTGNDTLIVGYANGAIRTGISGTIDGGAGTDTLRVRFTSDATLSSALTLPTNFEQLVLAPDAKMTTTLARGFTVAGPLRVGGSGTVVNNTALSGTGTVLTDEYSSSGSPGFTNAGSIAGTVTQTGGFIVALSSVNRFENSGTVTATGNGVSSSSNGAFVNSGTITATGTAVSLFGPSFTNSGTIRSTGGIGATLSGSYGSTWTNSGRIEGTTAGLQLSSGLTNSGTITATGTGVFISYYGSLTNAAGGVVTGGTRAIAPNGNFAVSNASIANAGTINGDVTFGPSSSGSFYGNNNTYYALAGGVLNGNLTLSNGDLLVAEMTGTSGNRFAGITGTVSGASAGLRLRVRSDATATLPATTSFATVGYELFDKAALTLTGTGASRPLTLAGQGTVDLTADIATTTGPAITATSRSVAPGETYAANALTVTSRGALSLAVSSTNVYSTYAVSLGSDDGFTNAGTISVTDTRSNNYNALAAISGGKTVTNDGTITLDGAIGIRYAQTVTNSGRIVQATGGRAATGVSNFTALTNSGTIEVGGTAILLDYGPTGYQSTIENSGRIASTGGIAIAQSYSGNSAMIRNLAGGTIAGATGQNAIRISGGQVSNAGTITGDVDLGYASYGGRSYSSAIYTGNGGTLTGNLRFGDGNDVFVEMDGQTGVTGTIDGGAGTDIYRRAFTKSGTVTLGSLTAVNFERQDVQAIGADTVVTVGAGAALASLGVLGDGQIVNTANVDGDLTIGNSYYYYPQPQQATLLAALTNQAIVKGGVSGQVALFTNSGTIGDAALKRSAVSLYGTGAMTFANSGTILNDVGYPGVNLSVNAGTITATNSGTVAQGLSAFAWNYNYYGITTSDAPQPLKVMLTNTGTIATTADRRSGVQLTINDNLGVGGSIQFDNSGTVTQGVNAYASSFTYYNTTPPETAQGMGIAVTNSGSITASGDGREAALLTINDSRDMAGSITLTNSGTIEASGVSGDGVSANFVGNPASTTVQSFAITNSGTIRANAGGRTIVDPYAGASVPVDRDAPTTIIATGVSLYGKAAATATVVNSTTGVIEATGAKSVALLADGVALDLTNAGTIRGTTGTTLAANDTLARWNGTTIAGAIQTIGSADNRIVNTGTIIGSIALGAGNDRIENYGQIQGNVFLGAGDDTFLHRASATLVGTVDGGAGTDSLIIDATGGGTVNGDQFVNFERFSQTGQGNVTYAGAFNFDTLGVAGGSVTVAAGQTLTSTGATTITGTDAAETVTNNGTIAGAVSLGGGDDRFVNAGLVQGAVALGDGNDSFVEGAGSRVVGGVDGGAGTNLYTALLSGDRSGLGQRSNFQQLAVTGAGTLSLTLDQSFDTVALAGTGLNVALAGNRIGAVTGTDAAEQLRVDGDIASVALGAGGDLLALGVTNAAGQYDGGAGTDTLRFTANAAVVLSGVATGFENVSLTGNALTVAGSLGTQGAPLNFGDSDLSLTVAKGGTLAGVIDLGAGNDALRLAAGSVLLGTVAGGSGNDSATLELAGNQTLAAGQLTGFETLATEGTGNLTLTGAHAYNQVNAATDLTIASGSSLTATQVAFTGGNQRFTIAGTFAGAVDGGAGTDSIALSAGTATAPVAFTNVANVEALAMTGSYATVSGNASFGAVDMAGGRLVGLAGSTMAATQFLVRQGATFGSAGTVNGNVTVAGTLSPGASPGTMTVNGNVTLNSGSLSYFELTPTVSDKLIVNGGLTIGSGSTLQIVSSGALRPGTSYDLIVASGGISGSYSNVLKPSDLFGFIVQRADRIQLLGQFLGDARFSPQVARSIDYANATLSKQSATSTLFAALPSLLTASGASNPRGFSQITPEAYASATQIGVDNALGLAQAARGPAFATTREDAGVFTFGQTLGQWHMLGADAGQGTSAARTRGYGFLGGVGYGDRQWMIGAFGGWLDTRQSIAPLGASTKADGVVAGVHGRYSMPNGFGFGASVVYDGAQARTTRALPGTASAYGRYDLHSWTSDLSVHYAAELAEGWSLTPRAGLTYLRTRRQGMGETGGSPFALTVARRDLVAGFADGGVTFGRSDASDAPFRPFVTLGARYQIEGNRAVALGGYAGGGLGLVALGAARAPLVGTATGGVAYRFTNGVDLYATGSAQTGRDDHQETITAGLRLRF</sequence>
<feature type="signal peptide" evidence="1">
    <location>
        <begin position="1"/>
        <end position="33"/>
    </location>
</feature>
<dbReference type="EMBL" id="JAFHKU010000112">
    <property type="protein sequence ID" value="MBN3557324.1"/>
    <property type="molecule type" value="Genomic_DNA"/>
</dbReference>
<dbReference type="Proteomes" id="UP000704529">
    <property type="component" value="Unassembled WGS sequence"/>
</dbReference>
<keyword evidence="1" id="KW-0732">Signal</keyword>
<name>A0AA41DBX4_9SPHN</name>
<dbReference type="PRINTS" id="PR00313">
    <property type="entry name" value="CABNDNGRPT"/>
</dbReference>
<dbReference type="InterPro" id="IPR005546">
    <property type="entry name" value="Autotransporte_beta"/>
</dbReference>
<proteinExistence type="predicted"/>
<evidence type="ECO:0000256" key="1">
    <source>
        <dbReference type="SAM" id="SignalP"/>
    </source>
</evidence>
<comment type="caution">
    <text evidence="4">The sequence shown here is derived from an EMBL/GenBank/DDBJ whole genome shotgun (WGS) entry which is preliminary data.</text>
</comment>